<dbReference type="Proteomes" id="UP000253790">
    <property type="component" value="Chromosome"/>
</dbReference>
<proteinExistence type="predicted"/>
<organism evidence="1 2">
    <name type="scientific">Ornithinimicrobium avium</name>
    <dbReference type="NCBI Taxonomy" id="2283195"/>
    <lineage>
        <taxon>Bacteria</taxon>
        <taxon>Bacillati</taxon>
        <taxon>Actinomycetota</taxon>
        <taxon>Actinomycetes</taxon>
        <taxon>Micrococcales</taxon>
        <taxon>Ornithinimicrobiaceae</taxon>
        <taxon>Ornithinimicrobium</taxon>
    </lineage>
</organism>
<reference evidence="1 2" key="1">
    <citation type="submission" date="2018-07" db="EMBL/GenBank/DDBJ databases">
        <title>Complete genome sequencing of Ornithinimicrobium sp. AMA3305.</title>
        <authorList>
            <person name="Bae J.-W."/>
        </authorList>
    </citation>
    <scope>NUCLEOTIDE SEQUENCE [LARGE SCALE GENOMIC DNA]</scope>
    <source>
        <strain evidence="1 2">AMA3305</strain>
    </source>
</reference>
<sequence length="73" mass="8353">MKSRSGSQRRHLATSPFKQKVEPEVPRFALHDRVSHQSYGLGRVINEEQAAVTVDFGDSTHRIVSPFHKLERL</sequence>
<gene>
    <name evidence="1" type="ORF">DV701_06030</name>
</gene>
<name>A0A345NL35_9MICO</name>
<evidence type="ECO:0008006" key="3">
    <source>
        <dbReference type="Google" id="ProtNLM"/>
    </source>
</evidence>
<dbReference type="OrthoDB" id="4868979at2"/>
<dbReference type="AlphaFoldDB" id="A0A345NL35"/>
<protein>
    <recommendedName>
        <fullName evidence="3">ATP-dependent DNA helicase II</fullName>
    </recommendedName>
</protein>
<dbReference type="RefSeq" id="WP_114927508.1">
    <property type="nucleotide sequence ID" value="NZ_CP031229.1"/>
</dbReference>
<evidence type="ECO:0000313" key="1">
    <source>
        <dbReference type="EMBL" id="AXH95743.1"/>
    </source>
</evidence>
<dbReference type="EMBL" id="CP031229">
    <property type="protein sequence ID" value="AXH95743.1"/>
    <property type="molecule type" value="Genomic_DNA"/>
</dbReference>
<accession>A0A345NL35</accession>
<keyword evidence="2" id="KW-1185">Reference proteome</keyword>
<dbReference type="KEGG" id="orn:DV701_06030"/>
<evidence type="ECO:0000313" key="2">
    <source>
        <dbReference type="Proteomes" id="UP000253790"/>
    </source>
</evidence>